<organism evidence="1 2">
    <name type="scientific">Goodea atripinnis</name>
    <dbReference type="NCBI Taxonomy" id="208336"/>
    <lineage>
        <taxon>Eukaryota</taxon>
        <taxon>Metazoa</taxon>
        <taxon>Chordata</taxon>
        <taxon>Craniata</taxon>
        <taxon>Vertebrata</taxon>
        <taxon>Euteleostomi</taxon>
        <taxon>Actinopterygii</taxon>
        <taxon>Neopterygii</taxon>
        <taxon>Teleostei</taxon>
        <taxon>Neoteleostei</taxon>
        <taxon>Acanthomorphata</taxon>
        <taxon>Ovalentaria</taxon>
        <taxon>Atherinomorphae</taxon>
        <taxon>Cyprinodontiformes</taxon>
        <taxon>Goodeidae</taxon>
        <taxon>Goodea</taxon>
    </lineage>
</organism>
<keyword evidence="2" id="KW-1185">Reference proteome</keyword>
<reference evidence="1 2" key="1">
    <citation type="submission" date="2021-06" db="EMBL/GenBank/DDBJ databases">
        <authorList>
            <person name="Palmer J.M."/>
        </authorList>
    </citation>
    <scope>NUCLEOTIDE SEQUENCE [LARGE SCALE GENOMIC DNA]</scope>
    <source>
        <strain evidence="1 2">GA_2019</strain>
        <tissue evidence="1">Muscle</tissue>
    </source>
</reference>
<proteinExistence type="predicted"/>
<evidence type="ECO:0000313" key="2">
    <source>
        <dbReference type="Proteomes" id="UP001476798"/>
    </source>
</evidence>
<name>A0ABV0MJK4_9TELE</name>
<dbReference type="EMBL" id="JAHRIO010002064">
    <property type="protein sequence ID" value="MEQ2159287.1"/>
    <property type="molecule type" value="Genomic_DNA"/>
</dbReference>
<dbReference type="Proteomes" id="UP001476798">
    <property type="component" value="Unassembled WGS sequence"/>
</dbReference>
<protein>
    <submittedName>
        <fullName evidence="1">Uncharacterized protein</fullName>
    </submittedName>
</protein>
<evidence type="ECO:0000313" key="1">
    <source>
        <dbReference type="EMBL" id="MEQ2159287.1"/>
    </source>
</evidence>
<sequence>MVTGRVSKANRSSSLRIVLPPFIISSLHHTSIFLSAFVPKHQQVTSPSSSSSSLTGLPLFQLQVRLYLTSVSLCVLSPVPETREAAGLEHRKDLL</sequence>
<comment type="caution">
    <text evidence="1">The sequence shown here is derived from an EMBL/GenBank/DDBJ whole genome shotgun (WGS) entry which is preliminary data.</text>
</comment>
<gene>
    <name evidence="1" type="ORF">GOODEAATRI_021308</name>
</gene>
<accession>A0ABV0MJK4</accession>